<dbReference type="RefSeq" id="WP_030430225.1">
    <property type="nucleotide sequence ID" value="NZ_JOEF01000011.1"/>
</dbReference>
<dbReference type="OrthoDB" id="9900009at2"/>
<accession>A0A1G9RYR0</accession>
<dbReference type="AlphaFoldDB" id="A0A1G9RYR0"/>
<keyword evidence="2" id="KW-1185">Reference proteome</keyword>
<evidence type="ECO:0000313" key="2">
    <source>
        <dbReference type="Proteomes" id="UP000183376"/>
    </source>
</evidence>
<dbReference type="EMBL" id="LT629701">
    <property type="protein sequence ID" value="SDM28150.1"/>
    <property type="molecule type" value="Genomic_DNA"/>
</dbReference>
<organism evidence="1 2">
    <name type="scientific">Allokutzneria albata</name>
    <name type="common">Kibdelosporangium albatum</name>
    <dbReference type="NCBI Taxonomy" id="211114"/>
    <lineage>
        <taxon>Bacteria</taxon>
        <taxon>Bacillati</taxon>
        <taxon>Actinomycetota</taxon>
        <taxon>Actinomycetes</taxon>
        <taxon>Pseudonocardiales</taxon>
        <taxon>Pseudonocardiaceae</taxon>
        <taxon>Allokutzneria</taxon>
    </lineage>
</organism>
<dbReference type="Proteomes" id="UP000183376">
    <property type="component" value="Chromosome I"/>
</dbReference>
<evidence type="ECO:0000313" key="1">
    <source>
        <dbReference type="EMBL" id="SDM28150.1"/>
    </source>
</evidence>
<name>A0A1G9RYR0_ALLAB</name>
<gene>
    <name evidence="1" type="ORF">SAMN04489726_0769</name>
</gene>
<sequence>MIRAADAPTYGLPRHLHWHRCGSGTERVEIRAVFRRTTWCVGPGVHDVSNAFNGRQEPVTVEAIGGR</sequence>
<reference evidence="1 2" key="1">
    <citation type="submission" date="2016-10" db="EMBL/GenBank/DDBJ databases">
        <authorList>
            <person name="de Groot N.N."/>
        </authorList>
    </citation>
    <scope>NUCLEOTIDE SEQUENCE [LARGE SCALE GENOMIC DNA]</scope>
    <source>
        <strain evidence="1 2">DSM 44149</strain>
    </source>
</reference>
<protein>
    <submittedName>
        <fullName evidence="1">Uncharacterized protein</fullName>
    </submittedName>
</protein>
<dbReference type="STRING" id="211114.SAMN04489726_0769"/>
<proteinExistence type="predicted"/>